<reference evidence="1 2" key="1">
    <citation type="submission" date="2018-11" db="EMBL/GenBank/DDBJ databases">
        <authorList>
            <consortium name="Pathogen Informatics"/>
        </authorList>
    </citation>
    <scope>NUCLEOTIDE SEQUENCE [LARGE SCALE GENOMIC DNA]</scope>
    <source>
        <strain evidence="1 2">Zambia</strain>
    </source>
</reference>
<dbReference type="Proteomes" id="UP000277204">
    <property type="component" value="Unassembled WGS sequence"/>
</dbReference>
<evidence type="ECO:0000313" key="2">
    <source>
        <dbReference type="Proteomes" id="UP000277204"/>
    </source>
</evidence>
<keyword evidence="2" id="KW-1185">Reference proteome</keyword>
<dbReference type="AlphaFoldDB" id="A0A183LZ25"/>
<protein>
    <submittedName>
        <fullName evidence="1">Uncharacterized protein</fullName>
    </submittedName>
</protein>
<dbReference type="EMBL" id="UZAI01004138">
    <property type="protein sequence ID" value="VDO84544.1"/>
    <property type="molecule type" value="Genomic_DNA"/>
</dbReference>
<organism evidence="1 2">
    <name type="scientific">Schistosoma margrebowiei</name>
    <dbReference type="NCBI Taxonomy" id="48269"/>
    <lineage>
        <taxon>Eukaryota</taxon>
        <taxon>Metazoa</taxon>
        <taxon>Spiralia</taxon>
        <taxon>Lophotrochozoa</taxon>
        <taxon>Platyhelminthes</taxon>
        <taxon>Trematoda</taxon>
        <taxon>Digenea</taxon>
        <taxon>Strigeidida</taxon>
        <taxon>Schistosomatoidea</taxon>
        <taxon>Schistosomatidae</taxon>
        <taxon>Schistosoma</taxon>
    </lineage>
</organism>
<proteinExistence type="predicted"/>
<accession>A0A183LZ25</accession>
<evidence type="ECO:0000313" key="1">
    <source>
        <dbReference type="EMBL" id="VDO84544.1"/>
    </source>
</evidence>
<gene>
    <name evidence="1" type="ORF">SMRZ_LOCUS9050</name>
</gene>
<name>A0A183LZ25_9TREM</name>
<sequence>MQHATIGSHLTEKTFAYLDRITDEHGGSDTDSKAQIGKTRTAYPQLKNICYSKQLSTDQHQSHNFQYKCQNSSTVWGRHLVNCESHHPEHTNA</sequence>